<dbReference type="Pfam" id="PF00640">
    <property type="entry name" value="PID"/>
    <property type="match status" value="1"/>
</dbReference>
<proteinExistence type="predicted"/>
<feature type="region of interest" description="Disordered" evidence="3">
    <location>
        <begin position="185"/>
        <end position="270"/>
    </location>
</feature>
<dbReference type="AlphaFoldDB" id="A0AA88HLA0"/>
<keyword evidence="1 2" id="KW-0727">SH2 domain</keyword>
<dbReference type="PANTHER" id="PTHR15832:SF2">
    <property type="entry name" value="SH2 DOMAIN-CONTAINING PROTEIN"/>
    <property type="match status" value="1"/>
</dbReference>
<feature type="domain" description="PID" evidence="4">
    <location>
        <begin position="48"/>
        <end position="165"/>
    </location>
</feature>
<keyword evidence="7" id="KW-1185">Reference proteome</keyword>
<evidence type="ECO:0000259" key="4">
    <source>
        <dbReference type="PROSITE" id="PS01179"/>
    </source>
</evidence>
<dbReference type="SUPFAM" id="SSF55550">
    <property type="entry name" value="SH2 domain"/>
    <property type="match status" value="1"/>
</dbReference>
<accession>A0AA88HLA0</accession>
<feature type="domain" description="SH2" evidence="5">
    <location>
        <begin position="357"/>
        <end position="438"/>
    </location>
</feature>
<dbReference type="InterPro" id="IPR000980">
    <property type="entry name" value="SH2"/>
</dbReference>
<dbReference type="PANTHER" id="PTHR15832">
    <property type="entry name" value="SHC (SRC HOMOLOGY DOMAIN C-TERMINAL) ADAPTOR HOMOLOG"/>
    <property type="match status" value="1"/>
</dbReference>
<dbReference type="Proteomes" id="UP001187531">
    <property type="component" value="Unassembled WGS sequence"/>
</dbReference>
<dbReference type="EMBL" id="JAVRJZ010000016">
    <property type="protein sequence ID" value="KAK2711033.1"/>
    <property type="molecule type" value="Genomic_DNA"/>
</dbReference>
<evidence type="ECO:0000256" key="3">
    <source>
        <dbReference type="SAM" id="MobiDB-lite"/>
    </source>
</evidence>
<reference evidence="6" key="1">
    <citation type="submission" date="2023-07" db="EMBL/GenBank/DDBJ databases">
        <title>Chromosome-level genome assembly of Artemia franciscana.</title>
        <authorList>
            <person name="Jo E."/>
        </authorList>
    </citation>
    <scope>NUCLEOTIDE SEQUENCE</scope>
    <source>
        <tissue evidence="6">Whole body</tissue>
    </source>
</reference>
<dbReference type="PROSITE" id="PS50001">
    <property type="entry name" value="SH2"/>
    <property type="match status" value="1"/>
</dbReference>
<feature type="compositionally biased region" description="Low complexity" evidence="3">
    <location>
        <begin position="185"/>
        <end position="196"/>
    </location>
</feature>
<feature type="compositionally biased region" description="Polar residues" evidence="3">
    <location>
        <begin position="256"/>
        <end position="265"/>
    </location>
</feature>
<dbReference type="SMART" id="SM00462">
    <property type="entry name" value="PTB"/>
    <property type="match status" value="1"/>
</dbReference>
<evidence type="ECO:0000313" key="7">
    <source>
        <dbReference type="Proteomes" id="UP001187531"/>
    </source>
</evidence>
<comment type="caution">
    <text evidence="6">The sequence shown here is derived from an EMBL/GenBank/DDBJ whole genome shotgun (WGS) entry which is preliminary data.</text>
</comment>
<dbReference type="InterPro" id="IPR036860">
    <property type="entry name" value="SH2_dom_sf"/>
</dbReference>
<evidence type="ECO:0000256" key="1">
    <source>
        <dbReference type="ARBA" id="ARBA00022999"/>
    </source>
</evidence>
<evidence type="ECO:0000313" key="6">
    <source>
        <dbReference type="EMBL" id="KAK2711033.1"/>
    </source>
</evidence>
<sequence length="486" mass="54622">MNHVVAKGLGFRRSICLEIYWIQQATLKVNAFLKMIAVEFVKILSIGRLNGSNQTVRIRETKELLVKSYKAIETEIKNEDKTVILVVSQYGIRICTKDGASICMSHPVRRISYAIVNVALSRLAFIARSPGSRPAVHCCHVFSIESSAKTEELNNIVGNAFRLAYAAQMQRSAISAMENAAFDFSSNESPSLSSSPSPTPPVNPAEDRGCLQTKLKERQKKSRTNSREDNRRSRPRNIPGLDGFMSPVQSDDENLSFDSPTTVNTCRLFPEKPEPNKKLILPEREKKTCNVAPNKLQDFLTVETSNNLISSMRSQEKDSSLFWSDEEKQSLAPPLPERTDSLSIEDTEEAFLRCAPWYQAGIPREIALEVLAQEPVGSFLVRKSTTKPGCFALTLRVPKEFHKSGVAHYLVLKTQRGYKIKGFTKEFPSLATLIIHHSVMQELLPCPLLVCRTFDTDSQEDFLDVNSEPDYDALLEFRQKMADLNV</sequence>
<dbReference type="InterPro" id="IPR011993">
    <property type="entry name" value="PH-like_dom_sf"/>
</dbReference>
<evidence type="ECO:0000256" key="2">
    <source>
        <dbReference type="PROSITE-ProRule" id="PRU00191"/>
    </source>
</evidence>
<dbReference type="InterPro" id="IPR006020">
    <property type="entry name" value="PTB/PI_dom"/>
</dbReference>
<name>A0AA88HLA0_ARTSF</name>
<gene>
    <name evidence="6" type="ORF">QYM36_012263</name>
</gene>
<dbReference type="SUPFAM" id="SSF50729">
    <property type="entry name" value="PH domain-like"/>
    <property type="match status" value="1"/>
</dbReference>
<protein>
    <submittedName>
        <fullName evidence="6">Uncharacterized protein</fullName>
    </submittedName>
</protein>
<dbReference type="SMART" id="SM00252">
    <property type="entry name" value="SH2"/>
    <property type="match status" value="1"/>
</dbReference>
<dbReference type="Pfam" id="PF00017">
    <property type="entry name" value="SH2"/>
    <property type="match status" value="1"/>
</dbReference>
<feature type="compositionally biased region" description="Basic and acidic residues" evidence="3">
    <location>
        <begin position="319"/>
        <end position="329"/>
    </location>
</feature>
<dbReference type="Gene3D" id="3.30.505.10">
    <property type="entry name" value="SH2 domain"/>
    <property type="match status" value="1"/>
</dbReference>
<dbReference type="PROSITE" id="PS01179">
    <property type="entry name" value="PID"/>
    <property type="match status" value="1"/>
</dbReference>
<dbReference type="Gene3D" id="2.30.29.30">
    <property type="entry name" value="Pleckstrin-homology domain (PH domain)/Phosphotyrosine-binding domain (PTB)"/>
    <property type="match status" value="1"/>
</dbReference>
<dbReference type="PRINTS" id="PR00401">
    <property type="entry name" value="SH2DOMAIN"/>
</dbReference>
<organism evidence="6 7">
    <name type="scientific">Artemia franciscana</name>
    <name type="common">Brine shrimp</name>
    <name type="synonym">Artemia sanfranciscana</name>
    <dbReference type="NCBI Taxonomy" id="6661"/>
    <lineage>
        <taxon>Eukaryota</taxon>
        <taxon>Metazoa</taxon>
        <taxon>Ecdysozoa</taxon>
        <taxon>Arthropoda</taxon>
        <taxon>Crustacea</taxon>
        <taxon>Branchiopoda</taxon>
        <taxon>Anostraca</taxon>
        <taxon>Artemiidae</taxon>
        <taxon>Artemia</taxon>
    </lineage>
</organism>
<feature type="region of interest" description="Disordered" evidence="3">
    <location>
        <begin position="319"/>
        <end position="339"/>
    </location>
</feature>
<evidence type="ECO:0000259" key="5">
    <source>
        <dbReference type="PROSITE" id="PS50001"/>
    </source>
</evidence>